<evidence type="ECO:0000256" key="10">
    <source>
        <dbReference type="ARBA" id="ARBA00022840"/>
    </source>
</evidence>
<keyword evidence="10" id="KW-0067">ATP-binding</keyword>
<dbReference type="SUPFAM" id="SSF103190">
    <property type="entry name" value="Sensory domain-like"/>
    <property type="match status" value="1"/>
</dbReference>
<name>A0ABR8TLW0_9PSED</name>
<evidence type="ECO:0000256" key="12">
    <source>
        <dbReference type="ARBA" id="ARBA00023012"/>
    </source>
</evidence>
<keyword evidence="5" id="KW-0597">Phosphoprotein</keyword>
<dbReference type="PRINTS" id="PR00344">
    <property type="entry name" value="BCTRLSENSOR"/>
</dbReference>
<comment type="catalytic activity">
    <reaction evidence="1">
        <text>ATP + protein L-histidine = ADP + protein N-phospho-L-histidine.</text>
        <dbReference type="EC" id="2.7.13.3"/>
    </reaction>
</comment>
<keyword evidence="14" id="KW-0472">Membrane</keyword>
<dbReference type="InterPro" id="IPR003661">
    <property type="entry name" value="HisK_dim/P_dom"/>
</dbReference>
<dbReference type="EC" id="2.7.13.3" evidence="3"/>
<feature type="transmembrane region" description="Helical" evidence="14">
    <location>
        <begin position="18"/>
        <end position="37"/>
    </location>
</feature>
<keyword evidence="12" id="KW-0902">Two-component regulatory system</keyword>
<dbReference type="InterPro" id="IPR003594">
    <property type="entry name" value="HATPase_dom"/>
</dbReference>
<keyword evidence="7 14" id="KW-0812">Transmembrane</keyword>
<keyword evidence="4" id="KW-1003">Cell membrane</keyword>
<dbReference type="GO" id="GO:0016301">
    <property type="term" value="F:kinase activity"/>
    <property type="evidence" value="ECO:0007669"/>
    <property type="project" value="UniProtKB-KW"/>
</dbReference>
<dbReference type="InterPro" id="IPR036097">
    <property type="entry name" value="HisK_dim/P_sf"/>
</dbReference>
<dbReference type="PANTHER" id="PTHR43065">
    <property type="entry name" value="SENSOR HISTIDINE KINASE"/>
    <property type="match status" value="1"/>
</dbReference>
<keyword evidence="11 14" id="KW-1133">Transmembrane helix</keyword>
<accession>A0ABR8TLW0</accession>
<evidence type="ECO:0000256" key="14">
    <source>
        <dbReference type="SAM" id="Phobius"/>
    </source>
</evidence>
<feature type="transmembrane region" description="Helical" evidence="14">
    <location>
        <begin position="309"/>
        <end position="328"/>
    </location>
</feature>
<dbReference type="PANTHER" id="PTHR43065:SF46">
    <property type="entry name" value="C4-DICARBOXYLATE TRANSPORT SENSOR PROTEIN DCTB"/>
    <property type="match status" value="1"/>
</dbReference>
<dbReference type="Gene3D" id="3.30.565.10">
    <property type="entry name" value="Histidine kinase-like ATPase, C-terminal domain"/>
    <property type="match status" value="1"/>
</dbReference>
<evidence type="ECO:0000256" key="2">
    <source>
        <dbReference type="ARBA" id="ARBA00004651"/>
    </source>
</evidence>
<dbReference type="Pfam" id="PF02518">
    <property type="entry name" value="HATPase_c"/>
    <property type="match status" value="1"/>
</dbReference>
<evidence type="ECO:0000256" key="13">
    <source>
        <dbReference type="SAM" id="MobiDB-lite"/>
    </source>
</evidence>
<feature type="domain" description="Histidine kinase" evidence="15">
    <location>
        <begin position="377"/>
        <end position="589"/>
    </location>
</feature>
<protein>
    <recommendedName>
        <fullName evidence="3">histidine kinase</fullName>
        <ecNumber evidence="3">2.7.13.3</ecNumber>
    </recommendedName>
</protein>
<dbReference type="SMART" id="SM00387">
    <property type="entry name" value="HATPase_c"/>
    <property type="match status" value="1"/>
</dbReference>
<feature type="compositionally biased region" description="Basic and acidic residues" evidence="13">
    <location>
        <begin position="589"/>
        <end position="609"/>
    </location>
</feature>
<organism evidence="16 17">
    <name type="scientific">Serpens gallinarum</name>
    <dbReference type="NCBI Taxonomy" id="2763075"/>
    <lineage>
        <taxon>Bacteria</taxon>
        <taxon>Pseudomonadati</taxon>
        <taxon>Pseudomonadota</taxon>
        <taxon>Gammaproteobacteria</taxon>
        <taxon>Pseudomonadales</taxon>
        <taxon>Pseudomonadaceae</taxon>
        <taxon>Pseudomonas</taxon>
    </lineage>
</organism>
<evidence type="ECO:0000256" key="1">
    <source>
        <dbReference type="ARBA" id="ARBA00000085"/>
    </source>
</evidence>
<keyword evidence="8" id="KW-0547">Nucleotide-binding</keyword>
<dbReference type="InterPro" id="IPR017055">
    <property type="entry name" value="Sig_transdc_His_kinase_DctB"/>
</dbReference>
<dbReference type="Gene3D" id="3.30.450.20">
    <property type="entry name" value="PAS domain"/>
    <property type="match status" value="2"/>
</dbReference>
<keyword evidence="17" id="KW-1185">Reference proteome</keyword>
<dbReference type="PIRSF" id="PIRSF036431">
    <property type="entry name" value="STHK_DctB"/>
    <property type="match status" value="1"/>
</dbReference>
<evidence type="ECO:0000256" key="7">
    <source>
        <dbReference type="ARBA" id="ARBA00022692"/>
    </source>
</evidence>
<dbReference type="Gene3D" id="6.10.250.3020">
    <property type="match status" value="1"/>
</dbReference>
<dbReference type="SUPFAM" id="SSF55874">
    <property type="entry name" value="ATPase domain of HSP90 chaperone/DNA topoisomerase II/histidine kinase"/>
    <property type="match status" value="1"/>
</dbReference>
<keyword evidence="9 16" id="KW-0418">Kinase</keyword>
<evidence type="ECO:0000256" key="5">
    <source>
        <dbReference type="ARBA" id="ARBA00022553"/>
    </source>
</evidence>
<dbReference type="SMART" id="SM00388">
    <property type="entry name" value="HisKA"/>
    <property type="match status" value="1"/>
</dbReference>
<dbReference type="EMBL" id="JACSQG010000002">
    <property type="protein sequence ID" value="MBD7976609.1"/>
    <property type="molecule type" value="Genomic_DNA"/>
</dbReference>
<sequence length="609" mass="68409">MQTFSGLSRPVSVFRHPVFLRILLIVLGLLISVWLAGRLGEQRAWQERSIEGQGQLQLYQQTLHTLVERFRSVPALLALDKDVRSLLRSPEDQHLRQSLNERLARLNQAAGSSVLYLIDRHGDTLAASNWDEASSFVGHNYAFRPYFQDALQDVWGRYFAVGVTTGVPGYFLSHAIEQDGVVTGVLVVKLELEDLQRDWLGQPGTFLVTADDQVVILSNRPAWRFRHLEPLAAEQRVQLIDARKYAEQTLQAMISEPLRRIDTFSEVRRVAGPEGLRDYFWQRLGPNQEGWTLHLLQEPNVVMGKVQGYRLSAAGLWMTLAFLVLFLIQRRRNQHLLQSRRTELERLVVERTAELRKAQDELVQAAKLAALGQMSAALAHELNQPLTAMRMQLGSLRLLQRSGREEQVQEVLTHFDSLLQRMAGLTSHLKVFARESPGGLRERLSLAHVLDQALQLLAPRLRTAQVLVDNQVDVEAWVLGDAIRLEQVLVNLLDNALDATAHQPHPELRIRSRRTGEIWQLSVSDNGGGIAAEHLQRLFDPFFTTKPVGEGLGLGLAISYGIVRDLGGSLGAATSDDGAVFTLTLPAADTEHHSSQRGHRDGSSHLHRR</sequence>
<dbReference type="InterPro" id="IPR029151">
    <property type="entry name" value="Sensor-like_sf"/>
</dbReference>
<evidence type="ECO:0000256" key="4">
    <source>
        <dbReference type="ARBA" id="ARBA00022475"/>
    </source>
</evidence>
<evidence type="ECO:0000256" key="9">
    <source>
        <dbReference type="ARBA" id="ARBA00022777"/>
    </source>
</evidence>
<dbReference type="InterPro" id="IPR005467">
    <property type="entry name" value="His_kinase_dom"/>
</dbReference>
<comment type="subcellular location">
    <subcellularLocation>
        <location evidence="2">Cell membrane</location>
        <topology evidence="2">Multi-pass membrane protein</topology>
    </subcellularLocation>
</comment>
<dbReference type="PROSITE" id="PS50109">
    <property type="entry name" value="HIS_KIN"/>
    <property type="match status" value="1"/>
</dbReference>
<dbReference type="CDD" id="cd00082">
    <property type="entry name" value="HisKA"/>
    <property type="match status" value="1"/>
</dbReference>
<evidence type="ECO:0000313" key="17">
    <source>
        <dbReference type="Proteomes" id="UP000611945"/>
    </source>
</evidence>
<dbReference type="InterPro" id="IPR004358">
    <property type="entry name" value="Sig_transdc_His_kin-like_C"/>
</dbReference>
<gene>
    <name evidence="16" type="ORF">H9642_05340</name>
</gene>
<evidence type="ECO:0000256" key="8">
    <source>
        <dbReference type="ARBA" id="ARBA00022741"/>
    </source>
</evidence>
<comment type="caution">
    <text evidence="16">The sequence shown here is derived from an EMBL/GenBank/DDBJ whole genome shotgun (WGS) entry which is preliminary data.</text>
</comment>
<dbReference type="Pfam" id="PF00512">
    <property type="entry name" value="HisKA"/>
    <property type="match status" value="1"/>
</dbReference>
<evidence type="ECO:0000313" key="16">
    <source>
        <dbReference type="EMBL" id="MBD7976609.1"/>
    </source>
</evidence>
<dbReference type="Gene3D" id="1.10.287.130">
    <property type="match status" value="1"/>
</dbReference>
<feature type="region of interest" description="Disordered" evidence="13">
    <location>
        <begin position="587"/>
        <end position="609"/>
    </location>
</feature>
<keyword evidence="6" id="KW-0808">Transferase</keyword>
<evidence type="ECO:0000256" key="6">
    <source>
        <dbReference type="ARBA" id="ARBA00022679"/>
    </source>
</evidence>
<dbReference type="SUPFAM" id="SSF47384">
    <property type="entry name" value="Homodimeric domain of signal transducing histidine kinase"/>
    <property type="match status" value="1"/>
</dbReference>
<proteinExistence type="predicted"/>
<dbReference type="RefSeq" id="WP_433962672.1">
    <property type="nucleotide sequence ID" value="NZ_JACSQG010000002.1"/>
</dbReference>
<evidence type="ECO:0000256" key="3">
    <source>
        <dbReference type="ARBA" id="ARBA00012438"/>
    </source>
</evidence>
<evidence type="ECO:0000256" key="11">
    <source>
        <dbReference type="ARBA" id="ARBA00022989"/>
    </source>
</evidence>
<evidence type="ECO:0000259" key="15">
    <source>
        <dbReference type="PROSITE" id="PS50109"/>
    </source>
</evidence>
<reference evidence="16 17" key="1">
    <citation type="submission" date="2020-08" db="EMBL/GenBank/DDBJ databases">
        <title>A Genomic Blueprint of the Chicken Gut Microbiome.</title>
        <authorList>
            <person name="Gilroy R."/>
            <person name="Ravi A."/>
            <person name="Getino M."/>
            <person name="Pursley I."/>
            <person name="Horton D.L."/>
            <person name="Alikhan N.-F."/>
            <person name="Baker D."/>
            <person name="Gharbi K."/>
            <person name="Hall N."/>
            <person name="Watson M."/>
            <person name="Adriaenssens E.M."/>
            <person name="Foster-Nyarko E."/>
            <person name="Jarju S."/>
            <person name="Secka A."/>
            <person name="Antonio M."/>
            <person name="Oren A."/>
            <person name="Chaudhuri R."/>
            <person name="La Ragione R.M."/>
            <person name="Hildebrand F."/>
            <person name="Pallen M.J."/>
        </authorList>
    </citation>
    <scope>NUCLEOTIDE SEQUENCE [LARGE SCALE GENOMIC DNA]</scope>
    <source>
        <strain evidence="16 17">Sa2CUA2</strain>
    </source>
</reference>
<dbReference type="Proteomes" id="UP000611945">
    <property type="component" value="Unassembled WGS sequence"/>
</dbReference>
<dbReference type="CDD" id="cd12914">
    <property type="entry name" value="PDC1_DGC_like"/>
    <property type="match status" value="1"/>
</dbReference>
<dbReference type="InterPro" id="IPR036890">
    <property type="entry name" value="HATPase_C_sf"/>
</dbReference>